<comment type="pathway">
    <text evidence="2">Protein modification; protein ubiquitination.</text>
</comment>
<dbReference type="PANTHER" id="PTHR31060">
    <property type="entry name" value="OSJNBA0011J08.25 PROTEIN-RELATED"/>
    <property type="match status" value="1"/>
</dbReference>
<dbReference type="Gene3D" id="3.30.710.10">
    <property type="entry name" value="Potassium Channel Kv1.1, Chain A"/>
    <property type="match status" value="1"/>
</dbReference>
<reference evidence="6" key="2">
    <citation type="submission" date="2020-10" db="EMBL/GenBank/DDBJ databases">
        <authorList>
            <person name="Cooper E.A."/>
            <person name="Brenton Z.W."/>
            <person name="Flinn B.S."/>
            <person name="Jenkins J."/>
            <person name="Shu S."/>
            <person name="Flowers D."/>
            <person name="Luo F."/>
            <person name="Wang Y."/>
            <person name="Xia P."/>
            <person name="Barry K."/>
            <person name="Daum C."/>
            <person name="Lipzen A."/>
            <person name="Yoshinaga Y."/>
            <person name="Schmutz J."/>
            <person name="Saski C."/>
            <person name="Vermerris W."/>
            <person name="Kresovich S."/>
        </authorList>
    </citation>
    <scope>NUCLEOTIDE SEQUENCE</scope>
</reference>
<evidence type="ECO:0000256" key="4">
    <source>
        <dbReference type="SAM" id="MobiDB-lite"/>
    </source>
</evidence>
<evidence type="ECO:0000313" key="6">
    <source>
        <dbReference type="EMBL" id="KAG0521533.1"/>
    </source>
</evidence>
<dbReference type="Pfam" id="PF25553">
    <property type="entry name" value="BTB-POZ_ANK-like"/>
    <property type="match status" value="1"/>
</dbReference>
<organism evidence="6 7">
    <name type="scientific">Sorghum bicolor</name>
    <name type="common">Sorghum</name>
    <name type="synonym">Sorghum vulgare</name>
    <dbReference type="NCBI Taxonomy" id="4558"/>
    <lineage>
        <taxon>Eukaryota</taxon>
        <taxon>Viridiplantae</taxon>
        <taxon>Streptophyta</taxon>
        <taxon>Embryophyta</taxon>
        <taxon>Tracheophyta</taxon>
        <taxon>Spermatophyta</taxon>
        <taxon>Magnoliopsida</taxon>
        <taxon>Liliopsida</taxon>
        <taxon>Poales</taxon>
        <taxon>Poaceae</taxon>
        <taxon>PACMAD clade</taxon>
        <taxon>Panicoideae</taxon>
        <taxon>Andropogonodae</taxon>
        <taxon>Andropogoneae</taxon>
        <taxon>Sorghinae</taxon>
        <taxon>Sorghum</taxon>
    </lineage>
</organism>
<comment type="caution">
    <text evidence="6">The sequence shown here is derived from an EMBL/GenBank/DDBJ whole genome shotgun (WGS) entry which is preliminary data.</text>
</comment>
<name>A0A921U7S2_SORBI</name>
<comment type="function">
    <text evidence="1">May act as a substrate-specific adapter of an E3 ubiquitin-protein ligase complex (CUL3-RBX1-BTB) which mediates the ubiquitination and subsequent proteasomal degradation of target proteins.</text>
</comment>
<dbReference type="InterPro" id="IPR011333">
    <property type="entry name" value="SKP1/BTB/POZ_sf"/>
</dbReference>
<proteinExistence type="predicted"/>
<dbReference type="AlphaFoldDB" id="A0A921U7S2"/>
<protein>
    <recommendedName>
        <fullName evidence="5">At3g05675-like ankyrin-like domain-containing protein</fullName>
    </recommendedName>
</protein>
<feature type="region of interest" description="Disordered" evidence="4">
    <location>
        <begin position="49"/>
        <end position="128"/>
    </location>
</feature>
<sequence>MDGSRRQQRRKGSPAAAAAGRPRTVPIAVTPEGFWCCPSPATLHKSLVKNPQHHHPHAKHAPPAPPSRAPSVQTAPSVTDDPAPAVTDDQQHHNQSQATTETPAPAPAPDGGQQESPPPPQQQQQHKVCVGFGRPETSDLTVMLYGKEGIAVRMSVHSDVLSQSSAFFAHRLSAANQPCVVEIDDCDDAEMYVETVGLMYCDEAKHRLLLKQESVPRVLRIIKAADALGFRACVTSCLHYLEAVPWVGDEEERSVVSSVRCLQSKDDRDKDGGCCNYYYGGVVSPLLKRVAASDDCLRPPSDTFASITEMVLTSTDDRGRREMKALVLNLLKDSSRSSHVAGGDGSPPDNDISSAKTLYASCRGCLDRLRELFAEASSSSSSESDYYCPAAVTRRIALETDNLLWLVEMLVASQRGGGGDGFVALWSGQAELAASHARVPAPSRHAVSRVTARLFVGVGRGELLPPRDARLRLLQVWLHPLIDDYAWLQRGGGGGGGARPSASASAVFDRRLVEDGIGQTILTLPLEEQRSILLAWFGRFLKLGDDCPNLQRAFEVWWRTFVRPYVLHQPDSDAGDVWPSDRGSS</sequence>
<dbReference type="InterPro" id="IPR038920">
    <property type="entry name" value="At3g05675-like"/>
</dbReference>
<evidence type="ECO:0000256" key="1">
    <source>
        <dbReference type="ARBA" id="ARBA00002668"/>
    </source>
</evidence>
<dbReference type="EMBL" id="CM027687">
    <property type="protein sequence ID" value="KAG0521533.1"/>
    <property type="molecule type" value="Genomic_DNA"/>
</dbReference>
<feature type="region of interest" description="Disordered" evidence="4">
    <location>
        <begin position="1"/>
        <end position="25"/>
    </location>
</feature>
<reference evidence="6" key="1">
    <citation type="journal article" date="2019" name="BMC Genomics">
        <title>A new reference genome for Sorghum bicolor reveals high levels of sequence similarity between sweet and grain genotypes: implications for the genetics of sugar metabolism.</title>
        <authorList>
            <person name="Cooper E.A."/>
            <person name="Brenton Z.W."/>
            <person name="Flinn B.S."/>
            <person name="Jenkins J."/>
            <person name="Shu S."/>
            <person name="Flowers D."/>
            <person name="Luo F."/>
            <person name="Wang Y."/>
            <person name="Xia P."/>
            <person name="Barry K."/>
            <person name="Daum C."/>
            <person name="Lipzen A."/>
            <person name="Yoshinaga Y."/>
            <person name="Schmutz J."/>
            <person name="Saski C."/>
            <person name="Vermerris W."/>
            <person name="Kresovich S."/>
        </authorList>
    </citation>
    <scope>NUCLEOTIDE SEQUENCE</scope>
</reference>
<gene>
    <name evidence="6" type="ORF">BDA96_08G169200</name>
</gene>
<accession>A0A921U7S2</accession>
<evidence type="ECO:0000256" key="2">
    <source>
        <dbReference type="ARBA" id="ARBA00004906"/>
    </source>
</evidence>
<dbReference type="Proteomes" id="UP000807115">
    <property type="component" value="Chromosome 8"/>
</dbReference>
<evidence type="ECO:0000313" key="7">
    <source>
        <dbReference type="Proteomes" id="UP000807115"/>
    </source>
</evidence>
<dbReference type="InterPro" id="IPR058039">
    <property type="entry name" value="At3g05675-like_ankyrin"/>
</dbReference>
<feature type="domain" description="At3g05675-like ankyrin-like" evidence="5">
    <location>
        <begin position="308"/>
        <end position="562"/>
    </location>
</feature>
<evidence type="ECO:0000259" key="5">
    <source>
        <dbReference type="Pfam" id="PF25553"/>
    </source>
</evidence>
<feature type="compositionally biased region" description="Basic residues" evidence="4">
    <location>
        <begin position="1"/>
        <end position="12"/>
    </location>
</feature>
<dbReference type="PANTHER" id="PTHR31060:SF29">
    <property type="entry name" value="BTB DOMAIN-CONTAINING PROTEIN"/>
    <property type="match status" value="1"/>
</dbReference>
<feature type="compositionally biased region" description="Basic residues" evidence="4">
    <location>
        <begin position="51"/>
        <end position="60"/>
    </location>
</feature>
<evidence type="ECO:0000256" key="3">
    <source>
        <dbReference type="ARBA" id="ARBA00022786"/>
    </source>
</evidence>
<keyword evidence="3" id="KW-0833">Ubl conjugation pathway</keyword>